<comment type="caution">
    <text evidence="1">The sequence shown here is derived from an EMBL/GenBank/DDBJ whole genome shotgun (WGS) entry which is preliminary data.</text>
</comment>
<evidence type="ECO:0000313" key="2">
    <source>
        <dbReference type="Proteomes" id="UP001424459"/>
    </source>
</evidence>
<protein>
    <recommendedName>
        <fullName evidence="3">DUF3489 domain-containing protein</fullName>
    </recommendedName>
</protein>
<dbReference type="Proteomes" id="UP001424459">
    <property type="component" value="Unassembled WGS sequence"/>
</dbReference>
<accession>A0ABP7TN73</accession>
<sequence length="65" mass="7117">MLSKQVGLAALLLRDEGATLDQMIETTGWLPHTTRAAMTGLRKKGYVIDSDKVDGVRTYRAVAPE</sequence>
<gene>
    <name evidence="1" type="ORF">GCM10022281_04840</name>
</gene>
<dbReference type="InterPro" id="IPR021880">
    <property type="entry name" value="DUF3489"/>
</dbReference>
<dbReference type="Pfam" id="PF11994">
    <property type="entry name" value="DUF3489"/>
    <property type="match status" value="1"/>
</dbReference>
<evidence type="ECO:0008006" key="3">
    <source>
        <dbReference type="Google" id="ProtNLM"/>
    </source>
</evidence>
<name>A0ABP7TN73_9SPHN</name>
<dbReference type="EMBL" id="BAABBR010000001">
    <property type="protein sequence ID" value="GAA4028790.1"/>
    <property type="molecule type" value="Genomic_DNA"/>
</dbReference>
<proteinExistence type="predicted"/>
<keyword evidence="2" id="KW-1185">Reference proteome</keyword>
<organism evidence="1 2">
    <name type="scientific">Sphingomonas rosea</name>
    <dbReference type="NCBI Taxonomy" id="335605"/>
    <lineage>
        <taxon>Bacteria</taxon>
        <taxon>Pseudomonadati</taxon>
        <taxon>Pseudomonadota</taxon>
        <taxon>Alphaproteobacteria</taxon>
        <taxon>Sphingomonadales</taxon>
        <taxon>Sphingomonadaceae</taxon>
        <taxon>Sphingomonas</taxon>
    </lineage>
</organism>
<evidence type="ECO:0000313" key="1">
    <source>
        <dbReference type="EMBL" id="GAA4028790.1"/>
    </source>
</evidence>
<reference evidence="2" key="1">
    <citation type="journal article" date="2019" name="Int. J. Syst. Evol. Microbiol.">
        <title>The Global Catalogue of Microorganisms (GCM) 10K type strain sequencing project: providing services to taxonomists for standard genome sequencing and annotation.</title>
        <authorList>
            <consortium name="The Broad Institute Genomics Platform"/>
            <consortium name="The Broad Institute Genome Sequencing Center for Infectious Disease"/>
            <person name="Wu L."/>
            <person name="Ma J."/>
        </authorList>
    </citation>
    <scope>NUCLEOTIDE SEQUENCE [LARGE SCALE GENOMIC DNA]</scope>
    <source>
        <strain evidence="2">JCM 17564</strain>
    </source>
</reference>